<evidence type="ECO:0000259" key="3">
    <source>
        <dbReference type="PROSITE" id="PS50076"/>
    </source>
</evidence>
<dbReference type="Pfam" id="PF00226">
    <property type="entry name" value="DnaJ"/>
    <property type="match status" value="1"/>
</dbReference>
<dbReference type="PROSITE" id="PS50076">
    <property type="entry name" value="DNAJ_2"/>
    <property type="match status" value="1"/>
</dbReference>
<dbReference type="CDD" id="cd06257">
    <property type="entry name" value="DnaJ"/>
    <property type="match status" value="1"/>
</dbReference>
<dbReference type="InterPro" id="IPR001623">
    <property type="entry name" value="DnaJ_domain"/>
</dbReference>
<accession>A0AA38LXP4</accession>
<feature type="compositionally biased region" description="Low complexity" evidence="2">
    <location>
        <begin position="493"/>
        <end position="517"/>
    </location>
</feature>
<dbReference type="Gene3D" id="1.10.287.110">
    <property type="entry name" value="DnaJ domain"/>
    <property type="match status" value="1"/>
</dbReference>
<keyword evidence="5" id="KW-1185">Reference proteome</keyword>
<dbReference type="GO" id="GO:0016558">
    <property type="term" value="P:protein import into peroxisome matrix"/>
    <property type="evidence" value="ECO:0007669"/>
    <property type="project" value="TreeGrafter"/>
</dbReference>
<dbReference type="GeneID" id="77730150"/>
<gene>
    <name evidence="4" type="ORF">MKK02DRAFT_40090</name>
</gene>
<evidence type="ECO:0000313" key="4">
    <source>
        <dbReference type="EMBL" id="KAI9639765.1"/>
    </source>
</evidence>
<proteinExistence type="predicted"/>
<feature type="region of interest" description="Disordered" evidence="2">
    <location>
        <begin position="132"/>
        <end position="164"/>
    </location>
</feature>
<dbReference type="SMART" id="SM00271">
    <property type="entry name" value="DnaJ"/>
    <property type="match status" value="1"/>
</dbReference>
<sequence length="525" mass="56046">MAAVAPKKVKDTAYYDVLGVAPEATDIELKKAYRKKAIQFHPDKNPSPEAEEKFKEVGEAYQILSNADSRAFYDKVGKKGMDKVDGPGEIDPQEVFSKIFGGEAFYDYIGEISLIKDFTSTMEAAMTPEERAAMEAAEEEANGESPAAAAGSTPATSAADPTAVPAAAENVPISTSATSMPASTSEQSNSSLAHHSSFSTNTSGTTASGTATPSGSSSGIAQKEEASGAAAVKKGKAKITPEQRAKMDEIERKQDEDKKRRVKELQDKLVQRIRPFVDAKNPGDINDPETKVFEARIRTEAEDLKLESFGIELLHTISGVYITKAGNFVKSRKFFGGGFLGRLKEKGGMVKEGWGLLGSAIGVQAAMAEMERLETKGGATPEEIEALAQELSSKMLLTTWKATRWEVINIVGAAVDGVLYEPGLSKDVSYKRAKAILTIGGIFKTMQPDEGDDERRELERLVMEAGNKKKKAEKEKEKADKEKPKGGSGWGWGSSAHAAPAAAPAPGTAEMPAAAVATEEKKAAV</sequence>
<feature type="domain" description="J" evidence="3">
    <location>
        <begin position="13"/>
        <end position="77"/>
    </location>
</feature>
<name>A0AA38LXP4_9TREE</name>
<comment type="caution">
    <text evidence="4">The sequence shown here is derived from an EMBL/GenBank/DDBJ whole genome shotgun (WGS) entry which is preliminary data.</text>
</comment>
<dbReference type="GO" id="GO:0005829">
    <property type="term" value="C:cytosol"/>
    <property type="evidence" value="ECO:0007669"/>
    <property type="project" value="UniProtKB-ARBA"/>
</dbReference>
<dbReference type="RefSeq" id="XP_052949542.1">
    <property type="nucleotide sequence ID" value="XM_053090945.1"/>
</dbReference>
<feature type="compositionally biased region" description="Low complexity" evidence="2">
    <location>
        <begin position="143"/>
        <end position="164"/>
    </location>
</feature>
<feature type="region of interest" description="Disordered" evidence="2">
    <location>
        <begin position="176"/>
        <end position="261"/>
    </location>
</feature>
<feature type="compositionally biased region" description="Low complexity" evidence="2">
    <location>
        <begin position="176"/>
        <end position="219"/>
    </location>
</feature>
<dbReference type="PANTHER" id="PTHR45006">
    <property type="entry name" value="DNAJ-LIKE PROTEIN 1"/>
    <property type="match status" value="1"/>
</dbReference>
<feature type="region of interest" description="Disordered" evidence="2">
    <location>
        <begin position="464"/>
        <end position="525"/>
    </location>
</feature>
<dbReference type="InterPro" id="IPR018253">
    <property type="entry name" value="DnaJ_domain_CS"/>
</dbReference>
<dbReference type="PROSITE" id="PS00636">
    <property type="entry name" value="DNAJ_1"/>
    <property type="match status" value="1"/>
</dbReference>
<dbReference type="PRINTS" id="PR00625">
    <property type="entry name" value="JDOMAIN"/>
</dbReference>
<keyword evidence="1" id="KW-0143">Chaperone</keyword>
<dbReference type="AlphaFoldDB" id="A0AA38LXP4"/>
<feature type="compositionally biased region" description="Basic and acidic residues" evidence="2">
    <location>
        <begin position="472"/>
        <end position="485"/>
    </location>
</feature>
<dbReference type="FunFam" id="1.10.287.110:FF:000028">
    <property type="entry name" value="DnaJ domain protein"/>
    <property type="match status" value="1"/>
</dbReference>
<evidence type="ECO:0000313" key="5">
    <source>
        <dbReference type="Proteomes" id="UP001164286"/>
    </source>
</evidence>
<evidence type="ECO:0000256" key="2">
    <source>
        <dbReference type="SAM" id="MobiDB-lite"/>
    </source>
</evidence>
<dbReference type="Proteomes" id="UP001164286">
    <property type="component" value="Unassembled WGS sequence"/>
</dbReference>
<dbReference type="PANTHER" id="PTHR45006:SF1">
    <property type="entry name" value="DNAJ-LIKE PROTEIN 1"/>
    <property type="match status" value="1"/>
</dbReference>
<evidence type="ECO:0000256" key="1">
    <source>
        <dbReference type="ARBA" id="ARBA00023186"/>
    </source>
</evidence>
<organism evidence="4 5">
    <name type="scientific">Dioszegia hungarica</name>
    <dbReference type="NCBI Taxonomy" id="4972"/>
    <lineage>
        <taxon>Eukaryota</taxon>
        <taxon>Fungi</taxon>
        <taxon>Dikarya</taxon>
        <taxon>Basidiomycota</taxon>
        <taxon>Agaricomycotina</taxon>
        <taxon>Tremellomycetes</taxon>
        <taxon>Tremellales</taxon>
        <taxon>Bulleribasidiaceae</taxon>
        <taxon>Dioszegia</taxon>
    </lineage>
</organism>
<dbReference type="InterPro" id="IPR036869">
    <property type="entry name" value="J_dom_sf"/>
</dbReference>
<reference evidence="4" key="1">
    <citation type="journal article" date="2022" name="G3 (Bethesda)">
        <title>High quality genome of the basidiomycete yeast Dioszegia hungarica PDD-24b-2 isolated from cloud water.</title>
        <authorList>
            <person name="Jarrige D."/>
            <person name="Haridas S."/>
            <person name="Bleykasten-Grosshans C."/>
            <person name="Joly M."/>
            <person name="Nadalig T."/>
            <person name="Sancelme M."/>
            <person name="Vuilleumier S."/>
            <person name="Grigoriev I.V."/>
            <person name="Amato P."/>
            <person name="Bringel F."/>
        </authorList>
    </citation>
    <scope>NUCLEOTIDE SEQUENCE</scope>
    <source>
        <strain evidence="4">PDD-24b-2</strain>
    </source>
</reference>
<feature type="compositionally biased region" description="Basic and acidic residues" evidence="2">
    <location>
        <begin position="239"/>
        <end position="261"/>
    </location>
</feature>
<dbReference type="SUPFAM" id="SSF46565">
    <property type="entry name" value="Chaperone J-domain"/>
    <property type="match status" value="1"/>
</dbReference>
<protein>
    <submittedName>
        <fullName evidence="4">X-domain of DnaJ-containing-domain-containing protein</fullName>
    </submittedName>
</protein>
<dbReference type="EMBL" id="JAKWFO010000001">
    <property type="protein sequence ID" value="KAI9639765.1"/>
    <property type="molecule type" value="Genomic_DNA"/>
</dbReference>
<dbReference type="InterPro" id="IPR026894">
    <property type="entry name" value="DnaJ_X"/>
</dbReference>
<dbReference type="InterPro" id="IPR052814">
    <property type="entry name" value="Peroxisomal_DnaJ"/>
</dbReference>
<dbReference type="Pfam" id="PF14308">
    <property type="entry name" value="DnaJ-X"/>
    <property type="match status" value="1"/>
</dbReference>